<reference evidence="1 2" key="1">
    <citation type="submission" date="2022-03" db="EMBL/GenBank/DDBJ databases">
        <authorList>
            <person name="Macdonald S."/>
            <person name="Ahmed S."/>
            <person name="Newling K."/>
        </authorList>
    </citation>
    <scope>NUCLEOTIDE SEQUENCE [LARGE SCALE GENOMIC DNA]</scope>
</reference>
<name>A0ABC8L1M8_ERUVS</name>
<dbReference type="Gene3D" id="1.50.10.10">
    <property type="match status" value="1"/>
</dbReference>
<gene>
    <name evidence="1" type="ORF">ERUC_LOCUS29876</name>
</gene>
<organism evidence="1 2">
    <name type="scientific">Eruca vesicaria subsp. sativa</name>
    <name type="common">Garden rocket</name>
    <name type="synonym">Eruca sativa</name>
    <dbReference type="NCBI Taxonomy" id="29727"/>
    <lineage>
        <taxon>Eukaryota</taxon>
        <taxon>Viridiplantae</taxon>
        <taxon>Streptophyta</taxon>
        <taxon>Embryophyta</taxon>
        <taxon>Tracheophyta</taxon>
        <taxon>Spermatophyta</taxon>
        <taxon>Magnoliopsida</taxon>
        <taxon>eudicotyledons</taxon>
        <taxon>Gunneridae</taxon>
        <taxon>Pentapetalae</taxon>
        <taxon>rosids</taxon>
        <taxon>malvids</taxon>
        <taxon>Brassicales</taxon>
        <taxon>Brassicaceae</taxon>
        <taxon>Brassiceae</taxon>
        <taxon>Eruca</taxon>
    </lineage>
</organism>
<comment type="caution">
    <text evidence="1">The sequence shown here is derived from an EMBL/GenBank/DDBJ whole genome shotgun (WGS) entry which is preliminary data.</text>
</comment>
<dbReference type="SUPFAM" id="SSF48208">
    <property type="entry name" value="Six-hairpin glycosidases"/>
    <property type="match status" value="1"/>
</dbReference>
<evidence type="ECO:0000313" key="1">
    <source>
        <dbReference type="EMBL" id="CAH8364120.1"/>
    </source>
</evidence>
<dbReference type="Proteomes" id="UP001642260">
    <property type="component" value="Unassembled WGS sequence"/>
</dbReference>
<accession>A0ABC8L1M8</accession>
<dbReference type="InterPro" id="IPR008928">
    <property type="entry name" value="6-hairpin_glycosidase_sf"/>
</dbReference>
<dbReference type="AlphaFoldDB" id="A0ABC8L1M8"/>
<proteinExistence type="predicted"/>
<keyword evidence="2" id="KW-1185">Reference proteome</keyword>
<dbReference type="PANTHER" id="PTHR22298">
    <property type="entry name" value="ENDO-1,4-BETA-GLUCANASE"/>
    <property type="match status" value="1"/>
</dbReference>
<dbReference type="EMBL" id="CAKOAT010377377">
    <property type="protein sequence ID" value="CAH8364120.1"/>
    <property type="molecule type" value="Genomic_DNA"/>
</dbReference>
<dbReference type="InterPro" id="IPR012341">
    <property type="entry name" value="6hp_glycosidase-like_sf"/>
</dbReference>
<protein>
    <submittedName>
        <fullName evidence="1">Uncharacterized protein</fullName>
    </submittedName>
</protein>
<sequence>MDWLRELVPSPPLERIMEFSDWKASFFELRLRLFLGHGYPYEDLLSQYHNHTGVVMCSYLPFFKTIRQAKGHLQPLEYVANSAFLAALYCDYLDASDTPGWYCGPDFYSTKALQELSRSQKPTQHELCRGFRGQVSNESPSPRSFIPAHKKVTCKGGWKWNNSNNQNPNTIHRELVSATDKDDGFENVRASANYTEPSVVCHARLVAALVSLGEGGSLDRNRIFSVVQS</sequence>
<evidence type="ECO:0000313" key="2">
    <source>
        <dbReference type="Proteomes" id="UP001642260"/>
    </source>
</evidence>